<geneLocation type="plasmid" evidence="9 10">
    <name>pNL2</name>
</geneLocation>
<dbReference type="HOGENOM" id="CLU_060944_2_0_5"/>
<dbReference type="AlphaFoldDB" id="A4XEH9"/>
<name>A4XEH9_NOVAD</name>
<feature type="domain" description="Cytochrome c" evidence="8">
    <location>
        <begin position="27"/>
        <end position="127"/>
    </location>
</feature>
<protein>
    <submittedName>
        <fullName evidence="9">Cytochrome c, class I</fullName>
    </submittedName>
</protein>
<organism evidence="9 10">
    <name type="scientific">Novosphingobium aromaticivorans (strain ATCC 700278 / DSM 12444 / CCUG 56034 / CIP 105152 / NBRC 16084 / F199)</name>
    <dbReference type="NCBI Taxonomy" id="279238"/>
    <lineage>
        <taxon>Bacteria</taxon>
        <taxon>Pseudomonadati</taxon>
        <taxon>Pseudomonadota</taxon>
        <taxon>Alphaproteobacteria</taxon>
        <taxon>Sphingomonadales</taxon>
        <taxon>Sphingomonadaceae</taxon>
        <taxon>Novosphingobium</taxon>
    </lineage>
</organism>
<feature type="signal peptide" evidence="7">
    <location>
        <begin position="1"/>
        <end position="23"/>
    </location>
</feature>
<feature type="chain" id="PRO_5002674975" evidence="7">
    <location>
        <begin position="24"/>
        <end position="127"/>
    </location>
</feature>
<evidence type="ECO:0000256" key="4">
    <source>
        <dbReference type="ARBA" id="ARBA00022982"/>
    </source>
</evidence>
<evidence type="ECO:0000256" key="1">
    <source>
        <dbReference type="ARBA" id="ARBA00022448"/>
    </source>
</evidence>
<evidence type="ECO:0000313" key="10">
    <source>
        <dbReference type="Proteomes" id="UP000009134"/>
    </source>
</evidence>
<reference evidence="9 10" key="1">
    <citation type="submission" date="2007-04" db="EMBL/GenBank/DDBJ databases">
        <title>Complete sequence of plasmid pNL2 of Novosphingobium aromaticivorans DSM 12444.</title>
        <authorList>
            <consortium name="US DOE Joint Genome Institute"/>
            <person name="Copeland A."/>
            <person name="Lucas S."/>
            <person name="Lapidus A."/>
            <person name="Barry K."/>
            <person name="Detter J.C."/>
            <person name="Glavina del Rio T."/>
            <person name="Hammon N."/>
            <person name="Israni S."/>
            <person name="Dalin E."/>
            <person name="Tice H."/>
            <person name="Pitluck S."/>
            <person name="Chertkov O."/>
            <person name="Han C."/>
            <person name="Thomson S."/>
            <person name="Schmutz J."/>
            <person name="Larimer F."/>
            <person name="Land M."/>
            <person name="Kyrpides N."/>
            <person name="Ivanova N."/>
            <person name="Fredrickson J."/>
            <person name="Romine M.F."/>
            <person name="Richardson P."/>
        </authorList>
    </citation>
    <scope>NUCLEOTIDE SEQUENCE [LARGE SCALE GENOMIC DNA]</scope>
    <source>
        <strain evidence="10">ATCC 700278 / DSM 12444 / CCUG 56034 / CIP 105152 / NBRC 16084 / F199</strain>
        <plasmid evidence="9 10">pNL2</plasmid>
    </source>
</reference>
<dbReference type="InterPro" id="IPR036909">
    <property type="entry name" value="Cyt_c-like_dom_sf"/>
</dbReference>
<keyword evidence="5 6" id="KW-0408">Iron</keyword>
<keyword evidence="10" id="KW-1185">Reference proteome</keyword>
<evidence type="ECO:0000256" key="6">
    <source>
        <dbReference type="PROSITE-ProRule" id="PRU00433"/>
    </source>
</evidence>
<dbReference type="SUPFAM" id="SSF46626">
    <property type="entry name" value="Cytochrome c"/>
    <property type="match status" value="1"/>
</dbReference>
<evidence type="ECO:0000256" key="7">
    <source>
        <dbReference type="SAM" id="SignalP"/>
    </source>
</evidence>
<dbReference type="GO" id="GO:0009055">
    <property type="term" value="F:electron transfer activity"/>
    <property type="evidence" value="ECO:0007669"/>
    <property type="project" value="InterPro"/>
</dbReference>
<dbReference type="eggNOG" id="COG3474">
    <property type="taxonomic scope" value="Bacteria"/>
</dbReference>
<dbReference type="Proteomes" id="UP000009134">
    <property type="component" value="Plasmid pNL2"/>
</dbReference>
<accession>A4XEH9</accession>
<evidence type="ECO:0000256" key="3">
    <source>
        <dbReference type="ARBA" id="ARBA00022723"/>
    </source>
</evidence>
<evidence type="ECO:0000256" key="5">
    <source>
        <dbReference type="ARBA" id="ARBA00023004"/>
    </source>
</evidence>
<proteinExistence type="predicted"/>
<keyword evidence="7" id="KW-0732">Signal</keyword>
<keyword evidence="1" id="KW-0813">Transport</keyword>
<dbReference type="PANTHER" id="PTHR11961">
    <property type="entry name" value="CYTOCHROME C"/>
    <property type="match status" value="1"/>
</dbReference>
<evidence type="ECO:0000259" key="8">
    <source>
        <dbReference type="PROSITE" id="PS51007"/>
    </source>
</evidence>
<dbReference type="InterPro" id="IPR002327">
    <property type="entry name" value="Cyt_c_1A/1B"/>
</dbReference>
<keyword evidence="2 6" id="KW-0349">Heme</keyword>
<gene>
    <name evidence="9" type="ordered locus">Saro_3480</name>
</gene>
<dbReference type="PRINTS" id="PR00604">
    <property type="entry name" value="CYTCHRMECIAB"/>
</dbReference>
<keyword evidence="9" id="KW-0614">Plasmid</keyword>
<keyword evidence="3 6" id="KW-0479">Metal-binding</keyword>
<keyword evidence="4" id="KW-0249">Electron transport</keyword>
<dbReference type="KEGG" id="nar:Saro_3480"/>
<dbReference type="GO" id="GO:0020037">
    <property type="term" value="F:heme binding"/>
    <property type="evidence" value="ECO:0007669"/>
    <property type="project" value="InterPro"/>
</dbReference>
<dbReference type="Gene3D" id="1.10.760.10">
    <property type="entry name" value="Cytochrome c-like domain"/>
    <property type="match status" value="1"/>
</dbReference>
<dbReference type="Pfam" id="PF00034">
    <property type="entry name" value="Cytochrom_C"/>
    <property type="match status" value="1"/>
</dbReference>
<dbReference type="RefSeq" id="WP_011906727.1">
    <property type="nucleotide sequence ID" value="NC_009427.1"/>
</dbReference>
<evidence type="ECO:0000256" key="2">
    <source>
        <dbReference type="ARBA" id="ARBA00022617"/>
    </source>
</evidence>
<dbReference type="GO" id="GO:0046872">
    <property type="term" value="F:metal ion binding"/>
    <property type="evidence" value="ECO:0007669"/>
    <property type="project" value="UniProtKB-KW"/>
</dbReference>
<evidence type="ECO:0000313" key="9">
    <source>
        <dbReference type="EMBL" id="ABP64340.1"/>
    </source>
</evidence>
<dbReference type="PROSITE" id="PS51007">
    <property type="entry name" value="CYTC"/>
    <property type="match status" value="1"/>
</dbReference>
<sequence>MKKILPPVLGALVALGAAPIALAQTAASPAKGQQVFKTQCGACHSVVAGKNQIGPSLAGVVGRKAGKAAGFKYSPALAKASFTWDKARLDKFVAGPSKAVPGNRMPYPGLADAGARQALLAYLASVK</sequence>
<dbReference type="InterPro" id="IPR009056">
    <property type="entry name" value="Cyt_c-like_dom"/>
</dbReference>
<dbReference type="EMBL" id="CP000677">
    <property type="protein sequence ID" value="ABP64340.1"/>
    <property type="molecule type" value="Genomic_DNA"/>
</dbReference>